<dbReference type="eggNOG" id="ENOG502QST3">
    <property type="taxonomic scope" value="Eukaryota"/>
</dbReference>
<dbReference type="InterPro" id="IPR038920">
    <property type="entry name" value="At3g05675-like"/>
</dbReference>
<evidence type="ECO:0000256" key="1">
    <source>
        <dbReference type="ARBA" id="ARBA00002668"/>
    </source>
</evidence>
<dbReference type="PANTHER" id="PTHR31060:SF3">
    <property type="entry name" value="OS04G0579700 PROTEIN"/>
    <property type="match status" value="1"/>
</dbReference>
<feature type="compositionally biased region" description="Polar residues" evidence="4">
    <location>
        <begin position="1"/>
        <end position="10"/>
    </location>
</feature>
<feature type="domain" description="BTB" evidence="5">
    <location>
        <begin position="110"/>
        <end position="189"/>
    </location>
</feature>
<evidence type="ECO:0000256" key="2">
    <source>
        <dbReference type="ARBA" id="ARBA00004906"/>
    </source>
</evidence>
<dbReference type="UniPathway" id="UPA00143"/>
<organism evidence="7">
    <name type="scientific">Selaginella moellendorffii</name>
    <name type="common">Spikemoss</name>
    <dbReference type="NCBI Taxonomy" id="88036"/>
    <lineage>
        <taxon>Eukaryota</taxon>
        <taxon>Viridiplantae</taxon>
        <taxon>Streptophyta</taxon>
        <taxon>Embryophyta</taxon>
        <taxon>Tracheophyta</taxon>
        <taxon>Lycopodiopsida</taxon>
        <taxon>Selaginellales</taxon>
        <taxon>Selaginellaceae</taxon>
        <taxon>Selaginella</taxon>
    </lineage>
</organism>
<feature type="compositionally biased region" description="Low complexity" evidence="4">
    <location>
        <begin position="68"/>
        <end position="83"/>
    </location>
</feature>
<gene>
    <name evidence="6" type="ORF">SELMODRAFT_185507</name>
</gene>
<dbReference type="InParanoid" id="D8T534"/>
<protein>
    <recommendedName>
        <fullName evidence="5">BTB domain-containing protein</fullName>
    </recommendedName>
</protein>
<dbReference type="KEGG" id="smo:SELMODRAFT_185507"/>
<proteinExistence type="predicted"/>
<evidence type="ECO:0000256" key="3">
    <source>
        <dbReference type="ARBA" id="ARBA00022786"/>
    </source>
</evidence>
<dbReference type="GO" id="GO:0016567">
    <property type="term" value="P:protein ubiquitination"/>
    <property type="evidence" value="ECO:0007669"/>
    <property type="project" value="UniProtKB-UniPathway"/>
</dbReference>
<dbReference type="CDD" id="cd18186">
    <property type="entry name" value="BTB_POZ_ZBTB_KLHL-like"/>
    <property type="match status" value="1"/>
</dbReference>
<dbReference type="HOGENOM" id="CLU_025834_0_0_1"/>
<dbReference type="PANTHER" id="PTHR31060">
    <property type="entry name" value="OSJNBA0011J08.25 PROTEIN-RELATED"/>
    <property type="match status" value="1"/>
</dbReference>
<reference evidence="6 7" key="1">
    <citation type="journal article" date="2011" name="Science">
        <title>The Selaginella genome identifies genetic changes associated with the evolution of vascular plants.</title>
        <authorList>
            <person name="Banks J.A."/>
            <person name="Nishiyama T."/>
            <person name="Hasebe M."/>
            <person name="Bowman J.L."/>
            <person name="Gribskov M."/>
            <person name="dePamphilis C."/>
            <person name="Albert V.A."/>
            <person name="Aono N."/>
            <person name="Aoyama T."/>
            <person name="Ambrose B.A."/>
            <person name="Ashton N.W."/>
            <person name="Axtell M.J."/>
            <person name="Barker E."/>
            <person name="Barker M.S."/>
            <person name="Bennetzen J.L."/>
            <person name="Bonawitz N.D."/>
            <person name="Chapple C."/>
            <person name="Cheng C."/>
            <person name="Correa L.G."/>
            <person name="Dacre M."/>
            <person name="DeBarry J."/>
            <person name="Dreyer I."/>
            <person name="Elias M."/>
            <person name="Engstrom E.M."/>
            <person name="Estelle M."/>
            <person name="Feng L."/>
            <person name="Finet C."/>
            <person name="Floyd S.K."/>
            <person name="Frommer W.B."/>
            <person name="Fujita T."/>
            <person name="Gramzow L."/>
            <person name="Gutensohn M."/>
            <person name="Harholt J."/>
            <person name="Hattori M."/>
            <person name="Heyl A."/>
            <person name="Hirai T."/>
            <person name="Hiwatashi Y."/>
            <person name="Ishikawa M."/>
            <person name="Iwata M."/>
            <person name="Karol K.G."/>
            <person name="Koehler B."/>
            <person name="Kolukisaoglu U."/>
            <person name="Kubo M."/>
            <person name="Kurata T."/>
            <person name="Lalonde S."/>
            <person name="Li K."/>
            <person name="Li Y."/>
            <person name="Litt A."/>
            <person name="Lyons E."/>
            <person name="Manning G."/>
            <person name="Maruyama T."/>
            <person name="Michael T.P."/>
            <person name="Mikami K."/>
            <person name="Miyazaki S."/>
            <person name="Morinaga S."/>
            <person name="Murata T."/>
            <person name="Mueller-Roeber B."/>
            <person name="Nelson D.R."/>
            <person name="Obara M."/>
            <person name="Oguri Y."/>
            <person name="Olmstead R.G."/>
            <person name="Onodera N."/>
            <person name="Petersen B.L."/>
            <person name="Pils B."/>
            <person name="Prigge M."/>
            <person name="Rensing S.A."/>
            <person name="Riano-Pachon D.M."/>
            <person name="Roberts A.W."/>
            <person name="Sato Y."/>
            <person name="Scheller H.V."/>
            <person name="Schulz B."/>
            <person name="Schulz C."/>
            <person name="Shakirov E.V."/>
            <person name="Shibagaki N."/>
            <person name="Shinohara N."/>
            <person name="Shippen D.E."/>
            <person name="Soerensen I."/>
            <person name="Sotooka R."/>
            <person name="Sugimoto N."/>
            <person name="Sugita M."/>
            <person name="Sumikawa N."/>
            <person name="Tanurdzic M."/>
            <person name="Theissen G."/>
            <person name="Ulvskov P."/>
            <person name="Wakazuki S."/>
            <person name="Weng J.K."/>
            <person name="Willats W.W."/>
            <person name="Wipf D."/>
            <person name="Wolf P.G."/>
            <person name="Yang L."/>
            <person name="Zimmer A.D."/>
            <person name="Zhu Q."/>
            <person name="Mitros T."/>
            <person name="Hellsten U."/>
            <person name="Loque D."/>
            <person name="Otillar R."/>
            <person name="Salamov A."/>
            <person name="Schmutz J."/>
            <person name="Shapiro H."/>
            <person name="Lindquist E."/>
            <person name="Lucas S."/>
            <person name="Rokhsar D."/>
            <person name="Grigoriev I.V."/>
        </authorList>
    </citation>
    <scope>NUCLEOTIDE SEQUENCE [LARGE SCALE GENOMIC DNA]</scope>
</reference>
<feature type="region of interest" description="Disordered" evidence="4">
    <location>
        <begin position="1"/>
        <end position="87"/>
    </location>
</feature>
<comment type="pathway">
    <text evidence="2">Protein modification; protein ubiquitination.</text>
</comment>
<evidence type="ECO:0000313" key="6">
    <source>
        <dbReference type="EMBL" id="EFJ08279.1"/>
    </source>
</evidence>
<comment type="function">
    <text evidence="1">May act as a substrate-specific adapter of an E3 ubiquitin-protein ligase complex (CUL3-RBX1-BTB) which mediates the ubiquitination and subsequent proteasomal degradation of target proteins.</text>
</comment>
<evidence type="ECO:0000256" key="4">
    <source>
        <dbReference type="SAM" id="MobiDB-lite"/>
    </source>
</evidence>
<dbReference type="Pfam" id="PF25553">
    <property type="entry name" value="BTB-POZ_ANK-like"/>
    <property type="match status" value="1"/>
</dbReference>
<dbReference type="InterPro" id="IPR058039">
    <property type="entry name" value="At3g05675-like_ankyrin"/>
</dbReference>
<dbReference type="Proteomes" id="UP000001514">
    <property type="component" value="Unassembled WGS sequence"/>
</dbReference>
<name>D8T534_SELML</name>
<dbReference type="Gramene" id="EFJ08279">
    <property type="protein sequence ID" value="EFJ08279"/>
    <property type="gene ID" value="SELMODRAFT_185507"/>
</dbReference>
<keyword evidence="3" id="KW-0833">Ubl conjugation pathway</keyword>
<sequence>MPNYTKLSNGGNAGSYAIPPSPPADHSKVRSSHHTLFEMLSSDQGSSSQQPPQQPQNHSFPIRSNAGAQQQALMLAQQQQQESSKQESLQERVNAILSCPLNTFNDASTSDVKLTLISRDVVGGLTVTVHVHTRVLVASSRYFAAKLAYRQQQVHTAAPYSVEISDCEDVEIYLLTIRLMYSSDFKRMLLHENVQRVLAILKVASAIVFEAAIVASLEYLEAVPWCEDEEEKIFCLVSQLQNDYPSVAGSVLGRLVRPARPSDNDFSLLQPEEVLVKLVRCVIKATDEKARREMKPLVSRLLRENTAALASNKSSTAGLNTTATTTVIDVSKESLYDACKECLQELSDAFSRLTEQQQQPASSAQAPSLVSAAIARHVDNIQWLAELLIDRGVAEELVHIWSRESQLAAMHRLLPAMQRHEVSRITARLCVGIGRGQIMAPQQVRALLLATWLEPLMDDFSWMQRLASKMTCSSLCYAGGNGGGFLVLDKKTVEEGLCQTILTLSLEEQRSILMSWFEKFSRDGDNCPNLQRAFEVWWRRTFASGIGRQPQ</sequence>
<evidence type="ECO:0000259" key="5">
    <source>
        <dbReference type="PROSITE" id="PS50097"/>
    </source>
</evidence>
<dbReference type="EMBL" id="GL377675">
    <property type="protein sequence ID" value="EFJ08279.1"/>
    <property type="molecule type" value="Genomic_DNA"/>
</dbReference>
<dbReference type="Gene3D" id="3.30.710.10">
    <property type="entry name" value="Potassium Channel Kv1.1, Chain A"/>
    <property type="match status" value="1"/>
</dbReference>
<dbReference type="AlphaFoldDB" id="D8T534"/>
<dbReference type="InterPro" id="IPR000210">
    <property type="entry name" value="BTB/POZ_dom"/>
</dbReference>
<accession>D8T534</accession>
<dbReference type="OMA" id="CADVEMY"/>
<dbReference type="InterPro" id="IPR011333">
    <property type="entry name" value="SKP1/BTB/POZ_sf"/>
</dbReference>
<evidence type="ECO:0000313" key="7">
    <source>
        <dbReference type="Proteomes" id="UP000001514"/>
    </source>
</evidence>
<keyword evidence="7" id="KW-1185">Reference proteome</keyword>
<feature type="compositionally biased region" description="Low complexity" evidence="4">
    <location>
        <begin position="41"/>
        <end position="61"/>
    </location>
</feature>
<dbReference type="PROSITE" id="PS50097">
    <property type="entry name" value="BTB"/>
    <property type="match status" value="1"/>
</dbReference>